<keyword evidence="5" id="KW-0539">Nucleus</keyword>
<dbReference type="WBParaSite" id="jg12315">
    <property type="protein sequence ID" value="jg12315"/>
    <property type="gene ID" value="jg12315"/>
</dbReference>
<dbReference type="Gene3D" id="3.10.20.90">
    <property type="entry name" value="Phosphatidylinositol 3-kinase Catalytic Subunit, Chain A, domain 1"/>
    <property type="match status" value="1"/>
</dbReference>
<dbReference type="Pfam" id="PF16207">
    <property type="entry name" value="RAWUL"/>
    <property type="match status" value="1"/>
</dbReference>
<dbReference type="AlphaFoldDB" id="A0A915CUL7"/>
<dbReference type="PROSITE" id="PS00518">
    <property type="entry name" value="ZF_RING_1"/>
    <property type="match status" value="1"/>
</dbReference>
<dbReference type="GO" id="GO:0000122">
    <property type="term" value="P:negative regulation of transcription by RNA polymerase II"/>
    <property type="evidence" value="ECO:0007669"/>
    <property type="project" value="TreeGrafter"/>
</dbReference>
<dbReference type="InterPro" id="IPR032443">
    <property type="entry name" value="RAWUL"/>
</dbReference>
<evidence type="ECO:0000256" key="2">
    <source>
        <dbReference type="ARBA" id="ARBA00022723"/>
    </source>
</evidence>
<reference evidence="9" key="1">
    <citation type="submission" date="2022-11" db="UniProtKB">
        <authorList>
            <consortium name="WormBaseParasite"/>
        </authorList>
    </citation>
    <scope>IDENTIFICATION</scope>
</reference>
<dbReference type="PANTHER" id="PTHR10825">
    <property type="entry name" value="RING FINGER DOMAIN-CONTAINING, POLYCOMB GROUP COMPONENT"/>
    <property type="match status" value="1"/>
</dbReference>
<dbReference type="InterPro" id="IPR017907">
    <property type="entry name" value="Znf_RING_CS"/>
</dbReference>
<evidence type="ECO:0000256" key="1">
    <source>
        <dbReference type="ARBA" id="ARBA00004123"/>
    </source>
</evidence>
<dbReference type="Proteomes" id="UP000887574">
    <property type="component" value="Unplaced"/>
</dbReference>
<keyword evidence="4" id="KW-0862">Zinc</keyword>
<dbReference type="Pfam" id="PF13923">
    <property type="entry name" value="zf-C3HC4_2"/>
    <property type="match status" value="1"/>
</dbReference>
<organism evidence="8 9">
    <name type="scientific">Ditylenchus dipsaci</name>
    <dbReference type="NCBI Taxonomy" id="166011"/>
    <lineage>
        <taxon>Eukaryota</taxon>
        <taxon>Metazoa</taxon>
        <taxon>Ecdysozoa</taxon>
        <taxon>Nematoda</taxon>
        <taxon>Chromadorea</taxon>
        <taxon>Rhabditida</taxon>
        <taxon>Tylenchina</taxon>
        <taxon>Tylenchomorpha</taxon>
        <taxon>Sphaerularioidea</taxon>
        <taxon>Anguinidae</taxon>
        <taxon>Anguininae</taxon>
        <taxon>Ditylenchus</taxon>
    </lineage>
</organism>
<dbReference type="GO" id="GO:1990841">
    <property type="term" value="F:promoter-specific chromatin binding"/>
    <property type="evidence" value="ECO:0007669"/>
    <property type="project" value="TreeGrafter"/>
</dbReference>
<evidence type="ECO:0000259" key="7">
    <source>
        <dbReference type="PROSITE" id="PS50089"/>
    </source>
</evidence>
<sequence length="300" mass="34584">MRQSCSDAIDKSLQSNIICSICTGYLVDAVTLTECLHYFCRACLLRHLKTDHRCPKCFQELSKDVNSAFCTDQLLQNLVYKLVPNFFWHQLRKRHRALKKGSKTGKSNHKKEVTQKMAELSSHLCSSNERVSLVLEYVPMSSILNESRELEAKLEPEKQQRTSFKRYFRCPANTRLEHLKKLLEAKLAMSESYGIYFIDSSLKTLLTEDYCLQDLVFINSYSRQEPLPLLFTLARLNLDEDKPPVLDMQVMPQLLPETLHFKSTLPTPPLLLQKTSLRYPKCPSAFLLALSKMVPHILPS</sequence>
<name>A0A915CUL7_9BILA</name>
<evidence type="ECO:0000313" key="9">
    <source>
        <dbReference type="WBParaSite" id="jg12315"/>
    </source>
</evidence>
<dbReference type="FunFam" id="3.30.40.10:FF:000033">
    <property type="entry name" value="Polycomb group RING finger protein 3"/>
    <property type="match status" value="1"/>
</dbReference>
<dbReference type="SMART" id="SM00184">
    <property type="entry name" value="RING"/>
    <property type="match status" value="1"/>
</dbReference>
<evidence type="ECO:0000256" key="4">
    <source>
        <dbReference type="ARBA" id="ARBA00022833"/>
    </source>
</evidence>
<evidence type="ECO:0000256" key="3">
    <source>
        <dbReference type="ARBA" id="ARBA00022771"/>
    </source>
</evidence>
<feature type="domain" description="RING-type" evidence="7">
    <location>
        <begin position="19"/>
        <end position="57"/>
    </location>
</feature>
<dbReference type="PROSITE" id="PS50089">
    <property type="entry name" value="ZF_RING_2"/>
    <property type="match status" value="1"/>
</dbReference>
<dbReference type="CDD" id="cd16525">
    <property type="entry name" value="RING-HC_PCGF"/>
    <property type="match status" value="1"/>
</dbReference>
<evidence type="ECO:0000256" key="5">
    <source>
        <dbReference type="ARBA" id="ARBA00023242"/>
    </source>
</evidence>
<protein>
    <submittedName>
        <fullName evidence="9">RING-type domain-containing protein</fullName>
    </submittedName>
</protein>
<keyword evidence="8" id="KW-1185">Reference proteome</keyword>
<dbReference type="InterPro" id="IPR001841">
    <property type="entry name" value="Znf_RING"/>
</dbReference>
<accession>A0A915CUL7</accession>
<dbReference type="SUPFAM" id="SSF57850">
    <property type="entry name" value="RING/U-box"/>
    <property type="match status" value="1"/>
</dbReference>
<evidence type="ECO:0000256" key="6">
    <source>
        <dbReference type="PROSITE-ProRule" id="PRU00175"/>
    </source>
</evidence>
<dbReference type="InterPro" id="IPR013083">
    <property type="entry name" value="Znf_RING/FYVE/PHD"/>
</dbReference>
<comment type="subcellular location">
    <subcellularLocation>
        <location evidence="1">Nucleus</location>
    </subcellularLocation>
</comment>
<keyword evidence="3 6" id="KW-0863">Zinc-finger</keyword>
<dbReference type="GO" id="GO:0008270">
    <property type="term" value="F:zinc ion binding"/>
    <property type="evidence" value="ECO:0007669"/>
    <property type="project" value="UniProtKB-KW"/>
</dbReference>
<dbReference type="PANTHER" id="PTHR10825:SF29">
    <property type="entry name" value="POLYCOMB GROUP RING FINGER PROTEIN 1"/>
    <property type="match status" value="1"/>
</dbReference>
<dbReference type="Gene3D" id="3.30.40.10">
    <property type="entry name" value="Zinc/RING finger domain, C3HC4 (zinc finger)"/>
    <property type="match status" value="1"/>
</dbReference>
<evidence type="ECO:0000313" key="8">
    <source>
        <dbReference type="Proteomes" id="UP000887574"/>
    </source>
</evidence>
<keyword evidence="2" id="KW-0479">Metal-binding</keyword>
<dbReference type="GO" id="GO:0035102">
    <property type="term" value="C:PRC1 complex"/>
    <property type="evidence" value="ECO:0007669"/>
    <property type="project" value="TreeGrafter"/>
</dbReference>
<proteinExistence type="predicted"/>